<proteinExistence type="predicted"/>
<dbReference type="EMBL" id="NEVT01000003">
    <property type="protein sequence ID" value="OZI79442.1"/>
    <property type="molecule type" value="Genomic_DNA"/>
</dbReference>
<evidence type="ECO:0000313" key="3">
    <source>
        <dbReference type="Proteomes" id="UP000215633"/>
    </source>
</evidence>
<keyword evidence="2" id="KW-0378">Hydrolase</keyword>
<dbReference type="RefSeq" id="WP_094805997.1">
    <property type="nucleotide sequence ID" value="NZ_NEVT01000003.1"/>
</dbReference>
<reference evidence="3" key="1">
    <citation type="submission" date="2017-05" db="EMBL/GenBank/DDBJ databases">
        <title>Complete and WGS of Bordetella genogroups.</title>
        <authorList>
            <person name="Spilker T."/>
            <person name="Lipuma J."/>
        </authorList>
    </citation>
    <scope>NUCLEOTIDE SEQUENCE [LARGE SCALE GENOMIC DNA]</scope>
    <source>
        <strain evidence="3">AU8256</strain>
    </source>
</reference>
<dbReference type="InterPro" id="IPR029058">
    <property type="entry name" value="AB_hydrolase_fold"/>
</dbReference>
<gene>
    <name evidence="2" type="ORF">CAL24_05785</name>
</gene>
<protein>
    <submittedName>
        <fullName evidence="2">Alpha/beta hydrolase</fullName>
    </submittedName>
</protein>
<dbReference type="AlphaFoldDB" id="A0A261W115"/>
<dbReference type="GO" id="GO:0016787">
    <property type="term" value="F:hydrolase activity"/>
    <property type="evidence" value="ECO:0007669"/>
    <property type="project" value="UniProtKB-KW"/>
</dbReference>
<organism evidence="2 3">
    <name type="scientific">Bordetella genomosp. 2</name>
    <dbReference type="NCBI Taxonomy" id="1983456"/>
    <lineage>
        <taxon>Bacteria</taxon>
        <taxon>Pseudomonadati</taxon>
        <taxon>Pseudomonadota</taxon>
        <taxon>Betaproteobacteria</taxon>
        <taxon>Burkholderiales</taxon>
        <taxon>Alcaligenaceae</taxon>
        <taxon>Bordetella</taxon>
    </lineage>
</organism>
<sequence>MSVEFEPIVGRYVRLEIAGRPHRVYFEEAGQGVPLVCLHTAGADNRQYRHLMCDDAVTARFRVIAFDLPWHGKSYPPEGWQDTEYQLTTERYVQSILAFCEALALDRPALIGCSIGGRIVLELARLHAARFRALIGVEAADFQQPWYDTAWLHRGDVHGGEVCAALVSGLVAPQSPPVHRHETLWQYMQSGPGVFRGDLYFYRVDGDLRGRLGGIRTDVCPLYLLTGEYDFSCTPDDTLRTAAAIAGAQVTIMREVGHFPMSENPRQFRGYLLPVLDAIAAREGLPPPQETI</sequence>
<comment type="caution">
    <text evidence="2">The sequence shown here is derived from an EMBL/GenBank/DDBJ whole genome shotgun (WGS) entry which is preliminary data.</text>
</comment>
<accession>A0A261W115</accession>
<feature type="domain" description="AB hydrolase-1" evidence="1">
    <location>
        <begin position="35"/>
        <end position="268"/>
    </location>
</feature>
<dbReference type="SUPFAM" id="SSF53474">
    <property type="entry name" value="alpha/beta-Hydrolases"/>
    <property type="match status" value="1"/>
</dbReference>
<dbReference type="Proteomes" id="UP000215633">
    <property type="component" value="Unassembled WGS sequence"/>
</dbReference>
<name>A0A261W115_9BORD</name>
<dbReference type="InterPro" id="IPR050228">
    <property type="entry name" value="Carboxylesterase_BioH"/>
</dbReference>
<dbReference type="Gene3D" id="3.40.50.1820">
    <property type="entry name" value="alpha/beta hydrolase"/>
    <property type="match status" value="1"/>
</dbReference>
<evidence type="ECO:0000259" key="1">
    <source>
        <dbReference type="Pfam" id="PF12697"/>
    </source>
</evidence>
<dbReference type="PANTHER" id="PTHR43194">
    <property type="entry name" value="HYDROLASE ALPHA/BETA FOLD FAMILY"/>
    <property type="match status" value="1"/>
</dbReference>
<dbReference type="InterPro" id="IPR000073">
    <property type="entry name" value="AB_hydrolase_1"/>
</dbReference>
<keyword evidence="3" id="KW-1185">Reference proteome</keyword>
<evidence type="ECO:0000313" key="2">
    <source>
        <dbReference type="EMBL" id="OZI79442.1"/>
    </source>
</evidence>
<dbReference type="Pfam" id="PF12697">
    <property type="entry name" value="Abhydrolase_6"/>
    <property type="match status" value="1"/>
</dbReference>
<dbReference type="PANTHER" id="PTHR43194:SF5">
    <property type="entry name" value="PIMELOYL-[ACYL-CARRIER PROTEIN] METHYL ESTER ESTERASE"/>
    <property type="match status" value="1"/>
</dbReference>